<reference evidence="1" key="1">
    <citation type="journal article" date="2014" name="Front. Microbiol.">
        <title>High frequency of phylogenetically diverse reductive dehalogenase-homologous genes in deep subseafloor sedimentary metagenomes.</title>
        <authorList>
            <person name="Kawai M."/>
            <person name="Futagami T."/>
            <person name="Toyoda A."/>
            <person name="Takaki Y."/>
            <person name="Nishi S."/>
            <person name="Hori S."/>
            <person name="Arai W."/>
            <person name="Tsubouchi T."/>
            <person name="Morono Y."/>
            <person name="Uchiyama I."/>
            <person name="Ito T."/>
            <person name="Fujiyama A."/>
            <person name="Inagaki F."/>
            <person name="Takami H."/>
        </authorList>
    </citation>
    <scope>NUCLEOTIDE SEQUENCE</scope>
    <source>
        <strain evidence="1">Expedition CK06-06</strain>
    </source>
</reference>
<name>X1DKV2_9ZZZZ</name>
<feature type="non-terminal residue" evidence="1">
    <location>
        <position position="38"/>
    </location>
</feature>
<accession>X1DKV2</accession>
<proteinExistence type="predicted"/>
<evidence type="ECO:0000313" key="1">
    <source>
        <dbReference type="EMBL" id="GAH21506.1"/>
    </source>
</evidence>
<dbReference type="AlphaFoldDB" id="X1DKV2"/>
<protein>
    <submittedName>
        <fullName evidence="1">Uncharacterized protein</fullName>
    </submittedName>
</protein>
<feature type="non-terminal residue" evidence="1">
    <location>
        <position position="1"/>
    </location>
</feature>
<comment type="caution">
    <text evidence="1">The sequence shown here is derived from an EMBL/GenBank/DDBJ whole genome shotgun (WGS) entry which is preliminary data.</text>
</comment>
<sequence length="38" mass="4335">TYRDADSGRRRKTEILFDGKGGVGFIERFCKKKVPDTS</sequence>
<organism evidence="1">
    <name type="scientific">marine sediment metagenome</name>
    <dbReference type="NCBI Taxonomy" id="412755"/>
    <lineage>
        <taxon>unclassified sequences</taxon>
        <taxon>metagenomes</taxon>
        <taxon>ecological metagenomes</taxon>
    </lineage>
</organism>
<gene>
    <name evidence="1" type="ORF">S01H4_67286</name>
</gene>
<dbReference type="EMBL" id="BART01042231">
    <property type="protein sequence ID" value="GAH21506.1"/>
    <property type="molecule type" value="Genomic_DNA"/>
</dbReference>